<dbReference type="HOGENOM" id="CLU_080880_2_4_1"/>
<dbReference type="NCBIfam" id="TIGR03422">
    <property type="entry name" value="mito_frataxin"/>
    <property type="match status" value="1"/>
</dbReference>
<dbReference type="InterPro" id="IPR036524">
    <property type="entry name" value="Frataxin/CyaY_sf"/>
</dbReference>
<dbReference type="InterPro" id="IPR017789">
    <property type="entry name" value="Frataxin"/>
</dbReference>
<dbReference type="PROSITE" id="PS50810">
    <property type="entry name" value="FRATAXIN_2"/>
    <property type="match status" value="1"/>
</dbReference>
<evidence type="ECO:0000256" key="12">
    <source>
        <dbReference type="ARBA" id="ARBA00047990"/>
    </source>
</evidence>
<organism evidence="13 14">
    <name type="scientific">Kuraishia capsulata CBS 1993</name>
    <dbReference type="NCBI Taxonomy" id="1382522"/>
    <lineage>
        <taxon>Eukaryota</taxon>
        <taxon>Fungi</taxon>
        <taxon>Dikarya</taxon>
        <taxon>Ascomycota</taxon>
        <taxon>Saccharomycotina</taxon>
        <taxon>Pichiomycetes</taxon>
        <taxon>Pichiales</taxon>
        <taxon>Pichiaceae</taxon>
        <taxon>Kuraishia</taxon>
    </lineage>
</organism>
<evidence type="ECO:0000256" key="7">
    <source>
        <dbReference type="ARBA" id="ARBA00022946"/>
    </source>
</evidence>
<comment type="catalytic activity">
    <reaction evidence="12">
        <text>4 Fe(2+) + O2 + 4 H(+) = 4 Fe(3+) + 2 H2O</text>
        <dbReference type="Rhea" id="RHEA:11148"/>
        <dbReference type="ChEBI" id="CHEBI:15377"/>
        <dbReference type="ChEBI" id="CHEBI:15378"/>
        <dbReference type="ChEBI" id="CHEBI:15379"/>
        <dbReference type="ChEBI" id="CHEBI:29033"/>
        <dbReference type="ChEBI" id="CHEBI:29034"/>
        <dbReference type="EC" id="1.16.3.1"/>
    </reaction>
</comment>
<evidence type="ECO:0000256" key="11">
    <source>
        <dbReference type="ARBA" id="ARBA00023128"/>
    </source>
</evidence>
<dbReference type="GO" id="GO:0010040">
    <property type="term" value="P:response to iron(II) ion"/>
    <property type="evidence" value="ECO:0007669"/>
    <property type="project" value="EnsemblFungi"/>
</dbReference>
<evidence type="ECO:0000313" key="13">
    <source>
        <dbReference type="EMBL" id="CDK24199.1"/>
    </source>
</evidence>
<evidence type="ECO:0000256" key="9">
    <source>
        <dbReference type="ARBA" id="ARBA00023004"/>
    </source>
</evidence>
<dbReference type="Proteomes" id="UP000019384">
    <property type="component" value="Unassembled WGS sequence"/>
</dbReference>
<dbReference type="GO" id="GO:0006749">
    <property type="term" value="P:glutathione metabolic process"/>
    <property type="evidence" value="ECO:0007669"/>
    <property type="project" value="EnsemblFungi"/>
</dbReference>
<dbReference type="GO" id="GO:0034986">
    <property type="term" value="F:iron chaperone activity"/>
    <property type="evidence" value="ECO:0007669"/>
    <property type="project" value="EnsemblFungi"/>
</dbReference>
<dbReference type="OrthoDB" id="1897642at2759"/>
<sequence length="180" mass="20191">MSFALRSTRTGIFAALKSIQAQRRLVSIARVPRPQMMCTRPSTISLRRYSEATTTGTVIPEDVERLSVDEYHRTAELTLESMLQDLEELLDSREVPGADVEENSGILSLTLPVNGSYVINKQPPNKQLWLSSPISGPKRFDFTGGEWISLRDGLKLVDILEEEISSAIGQDFQFTRIDFS</sequence>
<keyword evidence="11" id="KW-0496">Mitochondrion</keyword>
<gene>
    <name evidence="13" type="ORF">KUCA_T00000159001</name>
</gene>
<keyword evidence="4" id="KW-0409">Iron storage</keyword>
<dbReference type="EMBL" id="HG793125">
    <property type="protein sequence ID" value="CDK24199.1"/>
    <property type="molecule type" value="Genomic_DNA"/>
</dbReference>
<evidence type="ECO:0000313" key="14">
    <source>
        <dbReference type="Proteomes" id="UP000019384"/>
    </source>
</evidence>
<comment type="subcellular location">
    <subcellularLocation>
        <location evidence="1">Mitochondrion</location>
    </subcellularLocation>
</comment>
<dbReference type="GO" id="GO:0016226">
    <property type="term" value="P:iron-sulfur cluster assembly"/>
    <property type="evidence" value="ECO:0007669"/>
    <property type="project" value="EnsemblFungi"/>
</dbReference>
<dbReference type="GO" id="GO:0006121">
    <property type="term" value="P:mitochondrial electron transport, succinate to ubiquinone"/>
    <property type="evidence" value="ECO:0007669"/>
    <property type="project" value="EnsemblFungi"/>
</dbReference>
<evidence type="ECO:0000256" key="4">
    <source>
        <dbReference type="ARBA" id="ARBA00022434"/>
    </source>
</evidence>
<dbReference type="PROSITE" id="PS01344">
    <property type="entry name" value="FRATAXIN_1"/>
    <property type="match status" value="1"/>
</dbReference>
<dbReference type="GO" id="GO:0006826">
    <property type="term" value="P:iron ion transport"/>
    <property type="evidence" value="ECO:0007669"/>
    <property type="project" value="UniProtKB-KW"/>
</dbReference>
<keyword evidence="8" id="KW-0560">Oxidoreductase</keyword>
<dbReference type="PANTHER" id="PTHR16821">
    <property type="entry name" value="FRATAXIN"/>
    <property type="match status" value="1"/>
</dbReference>
<keyword evidence="14" id="KW-1185">Reference proteome</keyword>
<dbReference type="GO" id="GO:0042802">
    <property type="term" value="F:identical protein binding"/>
    <property type="evidence" value="ECO:0007669"/>
    <property type="project" value="EnsemblFungi"/>
</dbReference>
<evidence type="ECO:0000256" key="8">
    <source>
        <dbReference type="ARBA" id="ARBA00023002"/>
    </source>
</evidence>
<dbReference type="InterPro" id="IPR002908">
    <property type="entry name" value="Frataxin/CyaY"/>
</dbReference>
<reference evidence="13" key="1">
    <citation type="submission" date="2013-12" db="EMBL/GenBank/DDBJ databases">
        <authorList>
            <person name="Genoscope - CEA"/>
        </authorList>
    </citation>
    <scope>NUCLEOTIDE SEQUENCE</scope>
    <source>
        <strain evidence="13">CBS 1993</strain>
    </source>
</reference>
<dbReference type="GO" id="GO:0008198">
    <property type="term" value="F:ferrous iron binding"/>
    <property type="evidence" value="ECO:0007669"/>
    <property type="project" value="EnsemblFungi"/>
</dbReference>
<dbReference type="GeneID" id="34517604"/>
<keyword evidence="10" id="KW-0406">Ion transport</keyword>
<accession>W6MF35</accession>
<evidence type="ECO:0000256" key="3">
    <source>
        <dbReference type="ARBA" id="ARBA00013107"/>
    </source>
</evidence>
<dbReference type="EC" id="1.16.3.1" evidence="3"/>
<keyword evidence="6" id="KW-0410">Iron transport</keyword>
<evidence type="ECO:0000256" key="6">
    <source>
        <dbReference type="ARBA" id="ARBA00022496"/>
    </source>
</evidence>
<dbReference type="STRING" id="1382522.W6MF35"/>
<name>W6MF35_9ASCO</name>
<reference evidence="13" key="2">
    <citation type="submission" date="2014-02" db="EMBL/GenBank/DDBJ databases">
        <title>Complete DNA sequence of /Kuraishia capsulata/ illustrates novel genomic features among budding yeasts (/Saccharomycotina/).</title>
        <authorList>
            <person name="Morales L."/>
            <person name="Noel B."/>
            <person name="Porcel B."/>
            <person name="Marcet-Houben M."/>
            <person name="Hullo M-F."/>
            <person name="Sacerdot C."/>
            <person name="Tekaia F."/>
            <person name="Leh-Louis V."/>
            <person name="Despons L."/>
            <person name="Khanna V."/>
            <person name="Aury J-M."/>
            <person name="Barbe V."/>
            <person name="Couloux A."/>
            <person name="Labadie K."/>
            <person name="Pelletier E."/>
            <person name="Souciet J-L."/>
            <person name="Boekhout T."/>
            <person name="Gabaldon T."/>
            <person name="Wincker P."/>
            <person name="Dujon B."/>
        </authorList>
    </citation>
    <scope>NUCLEOTIDE SEQUENCE</scope>
    <source>
        <strain evidence="13">CBS 1993</strain>
    </source>
</reference>
<dbReference type="GO" id="GO:0051537">
    <property type="term" value="F:2 iron, 2 sulfur cluster binding"/>
    <property type="evidence" value="ECO:0007669"/>
    <property type="project" value="TreeGrafter"/>
</dbReference>
<keyword evidence="5" id="KW-0813">Transport</keyword>
<dbReference type="GO" id="GO:0006979">
    <property type="term" value="P:response to oxidative stress"/>
    <property type="evidence" value="ECO:0007669"/>
    <property type="project" value="EnsemblFungi"/>
</dbReference>
<dbReference type="GO" id="GO:0005759">
    <property type="term" value="C:mitochondrial matrix"/>
    <property type="evidence" value="ECO:0007669"/>
    <property type="project" value="EnsemblFungi"/>
</dbReference>
<dbReference type="GO" id="GO:0006879">
    <property type="term" value="P:intracellular iron ion homeostasis"/>
    <property type="evidence" value="ECO:0007669"/>
    <property type="project" value="UniProtKB-KW"/>
</dbReference>
<proteinExistence type="inferred from homology"/>
<dbReference type="PRINTS" id="PR00904">
    <property type="entry name" value="FRATAXIN"/>
</dbReference>
<evidence type="ECO:0000256" key="5">
    <source>
        <dbReference type="ARBA" id="ARBA00022448"/>
    </source>
</evidence>
<dbReference type="RefSeq" id="XP_022456216.1">
    <property type="nucleotide sequence ID" value="XM_022604670.1"/>
</dbReference>
<dbReference type="PANTHER" id="PTHR16821:SF2">
    <property type="entry name" value="FRATAXIN, MITOCHONDRIAL"/>
    <property type="match status" value="1"/>
</dbReference>
<dbReference type="Pfam" id="PF01491">
    <property type="entry name" value="Frataxin_Cyay"/>
    <property type="match status" value="1"/>
</dbReference>
<evidence type="ECO:0000256" key="10">
    <source>
        <dbReference type="ARBA" id="ARBA00023065"/>
    </source>
</evidence>
<evidence type="ECO:0000256" key="1">
    <source>
        <dbReference type="ARBA" id="ARBA00004173"/>
    </source>
</evidence>
<dbReference type="AlphaFoldDB" id="W6MF35"/>
<dbReference type="SMART" id="SM01219">
    <property type="entry name" value="Frataxin_Cyay"/>
    <property type="match status" value="1"/>
</dbReference>
<dbReference type="GO" id="GO:0008199">
    <property type="term" value="F:ferric iron binding"/>
    <property type="evidence" value="ECO:0007669"/>
    <property type="project" value="InterPro"/>
</dbReference>
<keyword evidence="9" id="KW-0408">Iron</keyword>
<comment type="similarity">
    <text evidence="2">Belongs to the frataxin family.</text>
</comment>
<evidence type="ECO:0000256" key="2">
    <source>
        <dbReference type="ARBA" id="ARBA00008183"/>
    </source>
</evidence>
<dbReference type="InterPro" id="IPR020895">
    <property type="entry name" value="Frataxin_CS"/>
</dbReference>
<keyword evidence="7" id="KW-0809">Transit peptide</keyword>
<dbReference type="NCBIfam" id="TIGR03421">
    <property type="entry name" value="FeS_CyaY"/>
    <property type="match status" value="1"/>
</dbReference>
<dbReference type="GO" id="GO:0004322">
    <property type="term" value="F:ferroxidase activity"/>
    <property type="evidence" value="ECO:0007669"/>
    <property type="project" value="UniProtKB-EC"/>
</dbReference>
<dbReference type="Gene3D" id="3.30.920.10">
    <property type="entry name" value="Frataxin/CyaY"/>
    <property type="match status" value="1"/>
</dbReference>
<protein>
    <recommendedName>
        <fullName evidence="3">ferroxidase</fullName>
        <ecNumber evidence="3">1.16.3.1</ecNumber>
    </recommendedName>
</protein>
<dbReference type="SUPFAM" id="SSF55387">
    <property type="entry name" value="Frataxin/Nqo15-like"/>
    <property type="match status" value="1"/>
</dbReference>